<sequence length="203" mass="22455">MAARGSLVGLAATRTATFPATTLIAFGSFNSSRRPTGPGAQFRFGSLDFTSNKVGILRPASSRTSQLIVLPYLPFGISNFATVAIKIIATKIPINDYREGAPRPQLPHELGPRLVGFLDEFVRLTDTETESSENTPTSACSPRDVFVVLHPETEAEKQEREEECRIKQRQEDLNWRMEELQEYRFACPGVLKPPSGTADHYGL</sequence>
<protein>
    <submittedName>
        <fullName evidence="1">Uncharacterized protein</fullName>
    </submittedName>
</protein>
<dbReference type="Gramene" id="OPUNC12G09070.1">
    <property type="protein sequence ID" value="OPUNC12G09070.1"/>
    <property type="gene ID" value="OPUNC12G09070"/>
</dbReference>
<proteinExistence type="predicted"/>
<name>A0A0E0MLU8_ORYPU</name>
<accession>A0A0E0MLU8</accession>
<dbReference type="EnsemblPlants" id="OPUNC12G09070.1">
    <property type="protein sequence ID" value="OPUNC12G09070.1"/>
    <property type="gene ID" value="OPUNC12G09070"/>
</dbReference>
<keyword evidence="2" id="KW-1185">Reference proteome</keyword>
<dbReference type="AlphaFoldDB" id="A0A0E0MLU8"/>
<evidence type="ECO:0000313" key="2">
    <source>
        <dbReference type="Proteomes" id="UP000026962"/>
    </source>
</evidence>
<evidence type="ECO:0000313" key="1">
    <source>
        <dbReference type="EnsemblPlants" id="OPUNC12G09070.1"/>
    </source>
</evidence>
<reference evidence="1" key="2">
    <citation type="submission" date="2018-05" db="EMBL/GenBank/DDBJ databases">
        <title>OpunRS2 (Oryza punctata Reference Sequence Version 2).</title>
        <authorList>
            <person name="Zhang J."/>
            <person name="Kudrna D."/>
            <person name="Lee S."/>
            <person name="Talag J."/>
            <person name="Welchert J."/>
            <person name="Wing R.A."/>
        </authorList>
    </citation>
    <scope>NUCLEOTIDE SEQUENCE [LARGE SCALE GENOMIC DNA]</scope>
</reference>
<organism evidence="1">
    <name type="scientific">Oryza punctata</name>
    <name type="common">Red rice</name>
    <dbReference type="NCBI Taxonomy" id="4537"/>
    <lineage>
        <taxon>Eukaryota</taxon>
        <taxon>Viridiplantae</taxon>
        <taxon>Streptophyta</taxon>
        <taxon>Embryophyta</taxon>
        <taxon>Tracheophyta</taxon>
        <taxon>Spermatophyta</taxon>
        <taxon>Magnoliopsida</taxon>
        <taxon>Liliopsida</taxon>
        <taxon>Poales</taxon>
        <taxon>Poaceae</taxon>
        <taxon>BOP clade</taxon>
        <taxon>Oryzoideae</taxon>
        <taxon>Oryzeae</taxon>
        <taxon>Oryzinae</taxon>
        <taxon>Oryza</taxon>
    </lineage>
</organism>
<dbReference type="Proteomes" id="UP000026962">
    <property type="component" value="Chromosome 12"/>
</dbReference>
<dbReference type="HOGENOM" id="CLU_116934_0_0_1"/>
<reference evidence="1" key="1">
    <citation type="submission" date="2015-04" db="UniProtKB">
        <authorList>
            <consortium name="EnsemblPlants"/>
        </authorList>
    </citation>
    <scope>IDENTIFICATION</scope>
</reference>